<comment type="caution">
    <text evidence="10">The sequence shown here is derived from an EMBL/GenBank/DDBJ whole genome shotgun (WGS) entry which is preliminary data.</text>
</comment>
<evidence type="ECO:0000256" key="8">
    <source>
        <dbReference type="SAM" id="SignalP"/>
    </source>
</evidence>
<keyword evidence="4 7" id="KW-0574">Periplasm</keyword>
<evidence type="ECO:0000256" key="3">
    <source>
        <dbReference type="ARBA" id="ARBA00022729"/>
    </source>
</evidence>
<evidence type="ECO:0000256" key="1">
    <source>
        <dbReference type="ARBA" id="ARBA00004418"/>
    </source>
</evidence>
<feature type="chain" id="PRO_5046550654" description="Thiol:disulfide interchange protein" evidence="8">
    <location>
        <begin position="23"/>
        <end position="211"/>
    </location>
</feature>
<evidence type="ECO:0000256" key="2">
    <source>
        <dbReference type="ARBA" id="ARBA00005791"/>
    </source>
</evidence>
<keyword evidence="6" id="KW-0676">Redox-active center</keyword>
<dbReference type="Proteomes" id="UP001251857">
    <property type="component" value="Unassembled WGS sequence"/>
</dbReference>
<evidence type="ECO:0000259" key="9">
    <source>
        <dbReference type="PROSITE" id="PS51352"/>
    </source>
</evidence>
<protein>
    <recommendedName>
        <fullName evidence="7">Thiol:disulfide interchange protein</fullName>
    </recommendedName>
</protein>
<evidence type="ECO:0000256" key="4">
    <source>
        <dbReference type="ARBA" id="ARBA00022764"/>
    </source>
</evidence>
<dbReference type="Gene3D" id="3.40.30.10">
    <property type="entry name" value="Glutaredoxin"/>
    <property type="match status" value="1"/>
</dbReference>
<reference evidence="10 11" key="1">
    <citation type="submission" date="2023-09" db="EMBL/GenBank/DDBJ databases">
        <authorList>
            <person name="Rey-Velasco X."/>
        </authorList>
    </citation>
    <scope>NUCLEOTIDE SEQUENCE [LARGE SCALE GENOMIC DNA]</scope>
    <source>
        <strain evidence="10 11">W335</strain>
    </source>
</reference>
<dbReference type="PIRSF" id="PIRSF001488">
    <property type="entry name" value="Tdi_protein"/>
    <property type="match status" value="1"/>
</dbReference>
<feature type="domain" description="Thioredoxin" evidence="9">
    <location>
        <begin position="13"/>
        <end position="162"/>
    </location>
</feature>
<evidence type="ECO:0000313" key="10">
    <source>
        <dbReference type="EMBL" id="MDT0633553.1"/>
    </source>
</evidence>
<dbReference type="EMBL" id="JAVRIB010000001">
    <property type="protein sequence ID" value="MDT0633553.1"/>
    <property type="molecule type" value="Genomic_DNA"/>
</dbReference>
<dbReference type="PROSITE" id="PS51352">
    <property type="entry name" value="THIOREDOXIN_2"/>
    <property type="match status" value="1"/>
</dbReference>
<evidence type="ECO:0000313" key="11">
    <source>
        <dbReference type="Proteomes" id="UP001251857"/>
    </source>
</evidence>
<dbReference type="InterPro" id="IPR036249">
    <property type="entry name" value="Thioredoxin-like_sf"/>
</dbReference>
<dbReference type="Pfam" id="PF01323">
    <property type="entry name" value="DSBA"/>
    <property type="match status" value="1"/>
</dbReference>
<evidence type="ECO:0000256" key="7">
    <source>
        <dbReference type="PIRNR" id="PIRNR001488"/>
    </source>
</evidence>
<accession>A0ABU3BW77</accession>
<evidence type="ECO:0000256" key="5">
    <source>
        <dbReference type="ARBA" id="ARBA00023157"/>
    </source>
</evidence>
<comment type="subcellular location">
    <subcellularLocation>
        <location evidence="1 7">Periplasm</location>
    </subcellularLocation>
</comment>
<keyword evidence="5 7" id="KW-1015">Disulfide bond</keyword>
<organism evidence="10 11">
    <name type="scientific">Spectribacter hydrogenoxidans</name>
    <dbReference type="NCBI Taxonomy" id="3075608"/>
    <lineage>
        <taxon>Bacteria</taxon>
        <taxon>Pseudomonadati</taxon>
        <taxon>Pseudomonadota</taxon>
        <taxon>Gammaproteobacteria</taxon>
        <taxon>Salinisphaerales</taxon>
        <taxon>Salinisphaeraceae</taxon>
        <taxon>Spectribacter</taxon>
    </lineage>
</organism>
<proteinExistence type="inferred from homology"/>
<dbReference type="SUPFAM" id="SSF52833">
    <property type="entry name" value="Thioredoxin-like"/>
    <property type="match status" value="1"/>
</dbReference>
<gene>
    <name evidence="10" type="ORF">RM532_01135</name>
</gene>
<keyword evidence="3 8" id="KW-0732">Signal</keyword>
<dbReference type="PANTHER" id="PTHR35891">
    <property type="entry name" value="THIOL:DISULFIDE INTERCHANGE PROTEIN DSBA"/>
    <property type="match status" value="1"/>
</dbReference>
<evidence type="ECO:0000256" key="6">
    <source>
        <dbReference type="ARBA" id="ARBA00023284"/>
    </source>
</evidence>
<dbReference type="InterPro" id="IPR050824">
    <property type="entry name" value="Thiol_disulfide_DsbA"/>
</dbReference>
<feature type="signal peptide" evidence="8">
    <location>
        <begin position="1"/>
        <end position="22"/>
    </location>
</feature>
<sequence length="211" mass="23020">MSRAGLILALAAGLITATVANAQFPARYVAGEHYTALEASAPTRAEAGQLEVIEFFVYGCSHCYEFDPMVTEWASELADDVTFRRVPATFGQAGPIYARVFYTAKALDLGQAFHEAFFDGIHQAGRRLVATDDIRAFFVEQGVAGEAFDEAFNSEAVDERVANATRLMRAYGVTAVPSLGVAGRFWTNPRQTGGYQPMLDTADFLLDRARD</sequence>
<keyword evidence="11" id="KW-1185">Reference proteome</keyword>
<dbReference type="RefSeq" id="WP_311651261.1">
    <property type="nucleotide sequence ID" value="NZ_JAVRIB010000001.1"/>
</dbReference>
<dbReference type="PANTHER" id="PTHR35891:SF2">
    <property type="entry name" value="THIOL:DISULFIDE INTERCHANGE PROTEIN DSBA"/>
    <property type="match status" value="1"/>
</dbReference>
<dbReference type="CDD" id="cd03019">
    <property type="entry name" value="DsbA_DsbA"/>
    <property type="match status" value="1"/>
</dbReference>
<name>A0ABU3BW77_9GAMM</name>
<dbReference type="InterPro" id="IPR001853">
    <property type="entry name" value="DSBA-like_thioredoxin_dom"/>
</dbReference>
<dbReference type="InterPro" id="IPR013766">
    <property type="entry name" value="Thioredoxin_domain"/>
</dbReference>
<dbReference type="InterPro" id="IPR023205">
    <property type="entry name" value="DsbA/DsbL"/>
</dbReference>
<comment type="similarity">
    <text evidence="2">Belongs to the thioredoxin family. DsbA subfamily.</text>
</comment>